<dbReference type="GO" id="GO:0046872">
    <property type="term" value="F:metal ion binding"/>
    <property type="evidence" value="ECO:0007669"/>
    <property type="project" value="UniProtKB-KW"/>
</dbReference>
<dbReference type="FunFam" id="3.30.70.360:FF:000001">
    <property type="entry name" value="N-acetyldiaminopimelate deacetylase"/>
    <property type="match status" value="1"/>
</dbReference>
<keyword evidence="2" id="KW-0464">Manganese</keyword>
<dbReference type="Gene3D" id="3.30.70.360">
    <property type="match status" value="1"/>
</dbReference>
<keyword evidence="2" id="KW-0479">Metal-binding</keyword>
<dbReference type="RefSeq" id="WP_072829023.1">
    <property type="nucleotide sequence ID" value="NZ_FQXP01000003.1"/>
</dbReference>
<gene>
    <name evidence="4" type="ORF">SAMN02745196_00135</name>
</gene>
<dbReference type="SUPFAM" id="SSF55031">
    <property type="entry name" value="Bacterial exopeptidase dimerisation domain"/>
    <property type="match status" value="1"/>
</dbReference>
<dbReference type="SUPFAM" id="SSF53187">
    <property type="entry name" value="Zn-dependent exopeptidases"/>
    <property type="match status" value="1"/>
</dbReference>
<feature type="binding site" evidence="2">
    <location>
        <position position="359"/>
    </location>
    <ligand>
        <name>Mn(2+)</name>
        <dbReference type="ChEBI" id="CHEBI:29035"/>
        <label>2</label>
    </ligand>
</feature>
<evidence type="ECO:0000256" key="2">
    <source>
        <dbReference type="PIRSR" id="PIRSR005962-1"/>
    </source>
</evidence>
<comment type="cofactor">
    <cofactor evidence="2">
        <name>Mn(2+)</name>
        <dbReference type="ChEBI" id="CHEBI:29035"/>
    </cofactor>
    <text evidence="2">The Mn(2+) ion enhances activity.</text>
</comment>
<feature type="binding site" evidence="2">
    <location>
        <position position="102"/>
    </location>
    <ligand>
        <name>Mn(2+)</name>
        <dbReference type="ChEBI" id="CHEBI:29035"/>
        <label>2</label>
    </ligand>
</feature>
<protein>
    <submittedName>
        <fullName evidence="4">Amidohydrolase</fullName>
    </submittedName>
</protein>
<dbReference type="InterPro" id="IPR011650">
    <property type="entry name" value="Peptidase_M20_dimer"/>
</dbReference>
<evidence type="ECO:0000313" key="4">
    <source>
        <dbReference type="EMBL" id="SHH36743.1"/>
    </source>
</evidence>
<dbReference type="STRING" id="1121306.SAMN02745196_00135"/>
<dbReference type="Pfam" id="PF01546">
    <property type="entry name" value="Peptidase_M20"/>
    <property type="match status" value="1"/>
</dbReference>
<keyword evidence="5" id="KW-1185">Reference proteome</keyword>
<evidence type="ECO:0000259" key="3">
    <source>
        <dbReference type="Pfam" id="PF07687"/>
    </source>
</evidence>
<proteinExistence type="predicted"/>
<dbReference type="AlphaFoldDB" id="A0A1M5SFT1"/>
<dbReference type="PANTHER" id="PTHR11014">
    <property type="entry name" value="PEPTIDASE M20 FAMILY MEMBER"/>
    <property type="match status" value="1"/>
</dbReference>
<dbReference type="GO" id="GO:0050118">
    <property type="term" value="F:N-acetyldiaminopimelate deacetylase activity"/>
    <property type="evidence" value="ECO:0007669"/>
    <property type="project" value="UniProtKB-ARBA"/>
</dbReference>
<evidence type="ECO:0000313" key="5">
    <source>
        <dbReference type="Proteomes" id="UP000184526"/>
    </source>
</evidence>
<organism evidence="4 5">
    <name type="scientific">Clostridium collagenovorans DSM 3089</name>
    <dbReference type="NCBI Taxonomy" id="1121306"/>
    <lineage>
        <taxon>Bacteria</taxon>
        <taxon>Bacillati</taxon>
        <taxon>Bacillota</taxon>
        <taxon>Clostridia</taxon>
        <taxon>Eubacteriales</taxon>
        <taxon>Clostridiaceae</taxon>
        <taxon>Clostridium</taxon>
    </lineage>
</organism>
<accession>A0A1M5SFT1</accession>
<dbReference type="InterPro" id="IPR002933">
    <property type="entry name" value="Peptidase_M20"/>
</dbReference>
<dbReference type="PANTHER" id="PTHR11014:SF63">
    <property type="entry name" value="METALLOPEPTIDASE, PUTATIVE (AFU_ORTHOLOGUE AFUA_6G09600)-RELATED"/>
    <property type="match status" value="1"/>
</dbReference>
<dbReference type="OrthoDB" id="9776731at2"/>
<evidence type="ECO:0000256" key="1">
    <source>
        <dbReference type="ARBA" id="ARBA00022801"/>
    </source>
</evidence>
<dbReference type="GO" id="GO:0019877">
    <property type="term" value="P:diaminopimelate biosynthetic process"/>
    <property type="evidence" value="ECO:0007669"/>
    <property type="project" value="UniProtKB-ARBA"/>
</dbReference>
<name>A0A1M5SFT1_9CLOT</name>
<keyword evidence="1 4" id="KW-0378">Hydrolase</keyword>
<sequence length="389" mass="43051">MNNFFKRATELMPNMLKDRHYLHENAECGSHLPNTTAYIIKRLKQIGLDPEEICDSGVTATIYGEKPGKTILLRCDTDALPMSETNDLLFKSKTNAAHNCGHDIHTSMLLSAAQLLKESSKELVGNVKLMFQPAEEIFQGSQNMIKSGVLKNPSVDAAIGIHTMLDYDAPSVAFCEGNMTSSCDGFKITITGKGCHGALPHSGIDPINAGVHIYLSFQELIARETPSMETASLTLGQFSSGNSPNIIPNIATLQGTLRTYNTEVRNKLFSRIQDIIKSTELMCNVKIQYEVLSSVPSTYTDPTLLKELVSYVEDIDENMKYIPNYRVTPSDDLAFISKEVPTVYFMLGCHVPGNDYPHHNPNVLFDENAMAYGASIYSTCAFNWLNNNN</sequence>
<dbReference type="InterPro" id="IPR036264">
    <property type="entry name" value="Bact_exopeptidase_dim_dom"/>
</dbReference>
<dbReference type="CDD" id="cd03886">
    <property type="entry name" value="M20_Acy1"/>
    <property type="match status" value="1"/>
</dbReference>
<dbReference type="Gene3D" id="3.40.630.10">
    <property type="entry name" value="Zn peptidases"/>
    <property type="match status" value="1"/>
</dbReference>
<feature type="binding site" evidence="2">
    <location>
        <position position="100"/>
    </location>
    <ligand>
        <name>Mn(2+)</name>
        <dbReference type="ChEBI" id="CHEBI:29035"/>
        <label>2</label>
    </ligand>
</feature>
<dbReference type="NCBIfam" id="TIGR01891">
    <property type="entry name" value="amidohydrolases"/>
    <property type="match status" value="1"/>
</dbReference>
<dbReference type="Pfam" id="PF07687">
    <property type="entry name" value="M20_dimer"/>
    <property type="match status" value="1"/>
</dbReference>
<dbReference type="PIRSF" id="PIRSF005962">
    <property type="entry name" value="Pept_M20D_amidohydro"/>
    <property type="match status" value="1"/>
</dbReference>
<feature type="domain" description="Peptidase M20 dimerisation" evidence="3">
    <location>
        <begin position="185"/>
        <end position="278"/>
    </location>
</feature>
<dbReference type="EMBL" id="FQXP01000003">
    <property type="protein sequence ID" value="SHH36743.1"/>
    <property type="molecule type" value="Genomic_DNA"/>
</dbReference>
<dbReference type="Proteomes" id="UP000184526">
    <property type="component" value="Unassembled WGS sequence"/>
</dbReference>
<feature type="binding site" evidence="2">
    <location>
        <position position="162"/>
    </location>
    <ligand>
        <name>Mn(2+)</name>
        <dbReference type="ChEBI" id="CHEBI:29035"/>
        <label>2</label>
    </ligand>
</feature>
<reference evidence="4 5" key="1">
    <citation type="submission" date="2016-11" db="EMBL/GenBank/DDBJ databases">
        <authorList>
            <person name="Jaros S."/>
            <person name="Januszkiewicz K."/>
            <person name="Wedrychowicz H."/>
        </authorList>
    </citation>
    <scope>NUCLEOTIDE SEQUENCE [LARGE SCALE GENOMIC DNA]</scope>
    <source>
        <strain evidence="4 5">DSM 3089</strain>
    </source>
</reference>
<dbReference type="InterPro" id="IPR017439">
    <property type="entry name" value="Amidohydrolase"/>
</dbReference>
<feature type="binding site" evidence="2">
    <location>
        <position position="136"/>
    </location>
    <ligand>
        <name>Mn(2+)</name>
        <dbReference type="ChEBI" id="CHEBI:29035"/>
        <label>2</label>
    </ligand>
</feature>